<dbReference type="AlphaFoldDB" id="A0A2G8RUX0"/>
<feature type="domain" description="Heterokaryon incompatibility" evidence="2">
    <location>
        <begin position="123"/>
        <end position="189"/>
    </location>
</feature>
<dbReference type="InterPro" id="IPR010730">
    <property type="entry name" value="HET"/>
</dbReference>
<comment type="caution">
    <text evidence="4">The sequence shown here is derived from an EMBL/GenBank/DDBJ whole genome shotgun (WGS) entry which is preliminary data.</text>
</comment>
<name>A0A2G8RUX0_9APHY</name>
<evidence type="ECO:0000313" key="5">
    <source>
        <dbReference type="Proteomes" id="UP000230002"/>
    </source>
</evidence>
<dbReference type="EMBL" id="AYKW01000056">
    <property type="protein sequence ID" value="PIL25312.1"/>
    <property type="molecule type" value="Genomic_DNA"/>
</dbReference>
<dbReference type="InterPro" id="IPR058525">
    <property type="entry name" value="DUF8212"/>
</dbReference>
<keyword evidence="1" id="KW-1133">Transmembrane helix</keyword>
<proteinExistence type="predicted"/>
<feature type="transmembrane region" description="Helical" evidence="1">
    <location>
        <begin position="83"/>
        <end position="109"/>
    </location>
</feature>
<dbReference type="STRING" id="1077348.A0A2G8RUX0"/>
<protein>
    <submittedName>
        <fullName evidence="4">Uncharacterized protein</fullName>
    </submittedName>
</protein>
<keyword evidence="1" id="KW-0812">Transmembrane</keyword>
<evidence type="ECO:0000313" key="4">
    <source>
        <dbReference type="EMBL" id="PIL25312.1"/>
    </source>
</evidence>
<feature type="transmembrane region" description="Helical" evidence="1">
    <location>
        <begin position="280"/>
        <end position="297"/>
    </location>
</feature>
<keyword evidence="5" id="KW-1185">Reference proteome</keyword>
<evidence type="ECO:0000259" key="2">
    <source>
        <dbReference type="Pfam" id="PF06985"/>
    </source>
</evidence>
<organism evidence="4 5">
    <name type="scientific">Ganoderma sinense ZZ0214-1</name>
    <dbReference type="NCBI Taxonomy" id="1077348"/>
    <lineage>
        <taxon>Eukaryota</taxon>
        <taxon>Fungi</taxon>
        <taxon>Dikarya</taxon>
        <taxon>Basidiomycota</taxon>
        <taxon>Agaricomycotina</taxon>
        <taxon>Agaricomycetes</taxon>
        <taxon>Polyporales</taxon>
        <taxon>Polyporaceae</taxon>
        <taxon>Ganoderma</taxon>
    </lineage>
</organism>
<evidence type="ECO:0000256" key="1">
    <source>
        <dbReference type="SAM" id="Phobius"/>
    </source>
</evidence>
<feature type="transmembrane region" description="Helical" evidence="1">
    <location>
        <begin position="57"/>
        <end position="77"/>
    </location>
</feature>
<sequence length="1174" mass="132727">MRLIDTTTGEFVNFQDLEEIPPYAILSHTWDEKGEQSYQEVVEIQAKYRHRSRLDSFGHALNSLASWLLLTPAQSIMPVSHRYLHSCSIFFGFLPLWWLALTAVIDFIVQAWLSLSCRSIFDPSSELSDKVRRACKIARQDGYGYIWIDSSCIDETSSSELSEAINSMFNWYRAAQVCYAFLADVPSDEDVLSAEGSKFRMSRWFTRGWTLQELIAPHWVIFLSQDWDILGTKHGLADVIQEITFIDPDILTHKKDLSDESVADRMRWASKRKTTRVEDAAYSLLGIFGITMTTLYGEGQYAFRRLQEEILRRIPDQSIFAWGRKYVSLPLKSSLIQVGIQFREPSCFAESPADFASLSHGRTIQPTWDSIKFLELPVEEYTPTPYGIRTQLCFLPLQALSPDLRLSISSVEPSARKVPSWHLMVLRSQDATYPQRLLSRLCYLHSNKANVEFLHLPNQLAVRLQGEDSSDVIPAKRHAIIFTLPLDDLEHVWKNQLLIKTVYLPHPRPSIATRQLKIEDNTLSLTLGLPMWARAALQMHGYTISNVQCSAEYDRSSLSFTLLHASFNIHIHCRSTLEITSGPFSERLMIMARVWIISPGDEAPNTSASIPCSPPYITATWTSSAPFPDMTLQAHSLNLVADAGDEVTLWLGLDLTALSQPRYNVLVEVIPTQAKIEDIDSSDCCPYPHQFLQFSDPHSTTVLNLILPGSVRRSLKKRGYSASQFDFSPSLDGFHTHFLTLSSNNDSSFAVIVKYLRGLRGNGPLRAWRVELAVITLESISYNSATGSQKVQDGPHVVTWGGFLKAKHVILTTPTGELLTLHLGFELLWQSECYLHIDIEPGTSRQFQPHLEYHYLPVGQLLTLDRAHQSISLTLPGHIKRALQLQGYQALFEGLDGGGDSVESAIRHRLTLTHNHASAMIIIEYSHHLVTRYPEPDLDSDSSTWQFKRRFPFVLADPPPDSGLPTPAVTKASLKRCQQELTFQALVYVFPSRNIPGGAPRRIAVRDSIETTTVEWDAKGGPELHQRELRFWEQDGWCLELPWKDITVTMPTGHQLLLRLGFYLAWPSEYCMTVEINPRIPLPRTDSRTDEPAMPDYEEDEAGVEYIRQALVQRTELEQSVKVHNEHPLANPALVESSTARSQGHWKTFWRKGSGLGFGRRGVSASGSGVKTSK</sequence>
<reference evidence="4 5" key="1">
    <citation type="journal article" date="2015" name="Sci. Rep.">
        <title>Chromosome-level genome map provides insights into diverse defense mechanisms in the medicinal fungus Ganoderma sinense.</title>
        <authorList>
            <person name="Zhu Y."/>
            <person name="Xu J."/>
            <person name="Sun C."/>
            <person name="Zhou S."/>
            <person name="Xu H."/>
            <person name="Nelson D.R."/>
            <person name="Qian J."/>
            <person name="Song J."/>
            <person name="Luo H."/>
            <person name="Xiang L."/>
            <person name="Li Y."/>
            <person name="Xu Z."/>
            <person name="Ji A."/>
            <person name="Wang L."/>
            <person name="Lu S."/>
            <person name="Hayward A."/>
            <person name="Sun W."/>
            <person name="Li X."/>
            <person name="Schwartz D.C."/>
            <person name="Wang Y."/>
            <person name="Chen S."/>
        </authorList>
    </citation>
    <scope>NUCLEOTIDE SEQUENCE [LARGE SCALE GENOMIC DNA]</scope>
    <source>
        <strain evidence="4 5">ZZ0214-1</strain>
    </source>
</reference>
<evidence type="ECO:0000259" key="3">
    <source>
        <dbReference type="Pfam" id="PF26640"/>
    </source>
</evidence>
<accession>A0A2G8RUX0</accession>
<feature type="domain" description="DUF8212" evidence="3">
    <location>
        <begin position="301"/>
        <end position="508"/>
    </location>
</feature>
<dbReference type="Pfam" id="PF26640">
    <property type="entry name" value="DUF8212"/>
    <property type="match status" value="1"/>
</dbReference>
<dbReference type="Pfam" id="PF06985">
    <property type="entry name" value="HET"/>
    <property type="match status" value="1"/>
</dbReference>
<dbReference type="PANTHER" id="PTHR10622">
    <property type="entry name" value="HET DOMAIN-CONTAINING PROTEIN"/>
    <property type="match status" value="1"/>
</dbReference>
<dbReference type="PANTHER" id="PTHR10622:SF10">
    <property type="entry name" value="HET DOMAIN-CONTAINING PROTEIN"/>
    <property type="match status" value="1"/>
</dbReference>
<keyword evidence="1" id="KW-0472">Membrane</keyword>
<gene>
    <name evidence="4" type="ORF">GSI_13201</name>
</gene>
<dbReference type="Proteomes" id="UP000230002">
    <property type="component" value="Unassembled WGS sequence"/>
</dbReference>